<dbReference type="EMBL" id="CM056742">
    <property type="protein sequence ID" value="KAJ8678816.1"/>
    <property type="molecule type" value="Genomic_DNA"/>
</dbReference>
<sequence length="714" mass="82065">MELTRNRFANHTEIAYREAVSKLKYLLAETYTPRIAIARPIISTSRRSCKETLPVQTEECSEDADSQSALSDFSKKEPSLRTTKSYYSSRGIVSNFPAISNLYSCNNERLQTMPPAELLSFIERQEEYIEQLERESQYCKGELKNLIDKVREVVAENEALHQDKSKHQGPSIVFSSRISELEAQLTAAKLELRQARDANSSCKLQSDVDDTTPCCLSTTTPSLQQQLELERALRERREAETRADELGRELSQARARSAELEAAQARAHETAQQAELERARTELELRRAREEIERRQDKLRDALTDTNRRIVEEKQQVERSYSQQLEQLSADVAQHWEAASKSHLESEKQRRQIEDLKRELAQKVAYIDDLKRETVSKTSKLQEELNQAIAEKDASQEEVSAVKLTAERNERQARHEQTRLQGEINSYKLRLERADADLVHARRENLRLTEEVASLEKEINMNKIIEETRVSSQPVKTDKGKDEKEKDKELASLIFDLESKQAKTVASLEDTVNKQALLVSRLTAECQSLTQRMEANDRKHKQEMATLQSNIEYLSSEMKGSLNENTENLAQIVTDSEYIPSEIVNDDPVMSEVKTPDPNSNTCLDDENLQKVYHYESKDLEQTSGVNAQNGHQDYPTVQEHYDGVEYTNQPYQYEQYDSVQYQDYSNNQQYVKGDEYSQAQYPTQNETYTQDSNYSGQEVVSEDVASEQVSRES</sequence>
<evidence type="ECO:0000313" key="1">
    <source>
        <dbReference type="EMBL" id="KAJ8678816.1"/>
    </source>
</evidence>
<dbReference type="Proteomes" id="UP001239111">
    <property type="component" value="Chromosome 2"/>
</dbReference>
<reference evidence="1" key="1">
    <citation type="submission" date="2023-04" db="EMBL/GenBank/DDBJ databases">
        <title>A chromosome-level genome assembly of the parasitoid wasp Eretmocerus hayati.</title>
        <authorList>
            <person name="Zhong Y."/>
            <person name="Liu S."/>
            <person name="Liu Y."/>
        </authorList>
    </citation>
    <scope>NUCLEOTIDE SEQUENCE</scope>
    <source>
        <strain evidence="1">ZJU_SS_LIU_2023</strain>
    </source>
</reference>
<keyword evidence="2" id="KW-1185">Reference proteome</keyword>
<organism evidence="1 2">
    <name type="scientific">Eretmocerus hayati</name>
    <dbReference type="NCBI Taxonomy" id="131215"/>
    <lineage>
        <taxon>Eukaryota</taxon>
        <taxon>Metazoa</taxon>
        <taxon>Ecdysozoa</taxon>
        <taxon>Arthropoda</taxon>
        <taxon>Hexapoda</taxon>
        <taxon>Insecta</taxon>
        <taxon>Pterygota</taxon>
        <taxon>Neoptera</taxon>
        <taxon>Endopterygota</taxon>
        <taxon>Hymenoptera</taxon>
        <taxon>Apocrita</taxon>
        <taxon>Proctotrupomorpha</taxon>
        <taxon>Chalcidoidea</taxon>
        <taxon>Aphelinidae</taxon>
        <taxon>Aphelininae</taxon>
        <taxon>Eretmocerus</taxon>
    </lineage>
</organism>
<accession>A0ACC2P5U6</accession>
<gene>
    <name evidence="1" type="ORF">QAD02_014603</name>
</gene>
<name>A0ACC2P5U6_9HYME</name>
<proteinExistence type="predicted"/>
<comment type="caution">
    <text evidence="1">The sequence shown here is derived from an EMBL/GenBank/DDBJ whole genome shotgun (WGS) entry which is preliminary data.</text>
</comment>
<evidence type="ECO:0000313" key="2">
    <source>
        <dbReference type="Proteomes" id="UP001239111"/>
    </source>
</evidence>
<protein>
    <submittedName>
        <fullName evidence="1">Uncharacterized protein</fullName>
    </submittedName>
</protein>